<protein>
    <submittedName>
        <fullName evidence="1">Uncharacterized protein</fullName>
    </submittedName>
</protein>
<name>A0A918YQG8_9ACTN</name>
<comment type="caution">
    <text evidence="1">The sequence shown here is derived from an EMBL/GenBank/DDBJ whole genome shotgun (WGS) entry which is preliminary data.</text>
</comment>
<reference evidence="1" key="2">
    <citation type="submission" date="2020-09" db="EMBL/GenBank/DDBJ databases">
        <authorList>
            <person name="Sun Q."/>
            <person name="Ohkuma M."/>
        </authorList>
    </citation>
    <scope>NUCLEOTIDE SEQUENCE</scope>
    <source>
        <strain evidence="1">JCM 4714</strain>
    </source>
</reference>
<keyword evidence="2" id="KW-1185">Reference proteome</keyword>
<organism evidence="1 2">
    <name type="scientific">Streptomyces alanosinicus</name>
    <dbReference type="NCBI Taxonomy" id="68171"/>
    <lineage>
        <taxon>Bacteria</taxon>
        <taxon>Bacillati</taxon>
        <taxon>Actinomycetota</taxon>
        <taxon>Actinomycetes</taxon>
        <taxon>Kitasatosporales</taxon>
        <taxon>Streptomycetaceae</taxon>
        <taxon>Streptomyces</taxon>
    </lineage>
</organism>
<dbReference type="AlphaFoldDB" id="A0A918YQG8"/>
<evidence type="ECO:0000313" key="2">
    <source>
        <dbReference type="Proteomes" id="UP000655443"/>
    </source>
</evidence>
<evidence type="ECO:0000313" key="1">
    <source>
        <dbReference type="EMBL" id="GHE12688.1"/>
    </source>
</evidence>
<dbReference type="EMBL" id="BMVG01000035">
    <property type="protein sequence ID" value="GHE12688.1"/>
    <property type="molecule type" value="Genomic_DNA"/>
</dbReference>
<accession>A0A918YQG8</accession>
<dbReference type="RefSeq" id="WP_268252698.1">
    <property type="nucleotide sequence ID" value="NZ_BMVG01000035.1"/>
</dbReference>
<gene>
    <name evidence="1" type="ORF">GCM10010339_77160</name>
</gene>
<reference evidence="1" key="1">
    <citation type="journal article" date="2014" name="Int. J. Syst. Evol. Microbiol.">
        <title>Complete genome sequence of Corynebacterium casei LMG S-19264T (=DSM 44701T), isolated from a smear-ripened cheese.</title>
        <authorList>
            <consortium name="US DOE Joint Genome Institute (JGI-PGF)"/>
            <person name="Walter F."/>
            <person name="Albersmeier A."/>
            <person name="Kalinowski J."/>
            <person name="Ruckert C."/>
        </authorList>
    </citation>
    <scope>NUCLEOTIDE SEQUENCE</scope>
    <source>
        <strain evidence="1">JCM 4714</strain>
    </source>
</reference>
<dbReference type="Proteomes" id="UP000655443">
    <property type="component" value="Unassembled WGS sequence"/>
</dbReference>
<sequence>MTDVRPSQRMRDLGIVQQGAGILAEPARAFDLPAECDAAERIVD</sequence>
<proteinExistence type="predicted"/>